<dbReference type="Pfam" id="PF00535">
    <property type="entry name" value="Glycos_transf_2"/>
    <property type="match status" value="1"/>
</dbReference>
<keyword evidence="3" id="KW-1185">Reference proteome</keyword>
<dbReference type="CDD" id="cd04179">
    <property type="entry name" value="DPM_DPG-synthase_like"/>
    <property type="match status" value="1"/>
</dbReference>
<organism evidence="2 3">
    <name type="scientific">Dasania phycosphaerae</name>
    <dbReference type="NCBI Taxonomy" id="2950436"/>
    <lineage>
        <taxon>Bacteria</taxon>
        <taxon>Pseudomonadati</taxon>
        <taxon>Pseudomonadota</taxon>
        <taxon>Gammaproteobacteria</taxon>
        <taxon>Cellvibrionales</taxon>
        <taxon>Spongiibacteraceae</taxon>
        <taxon>Dasania</taxon>
    </lineage>
</organism>
<dbReference type="InterPro" id="IPR001173">
    <property type="entry name" value="Glyco_trans_2-like"/>
</dbReference>
<dbReference type="RefSeq" id="WP_258329945.1">
    <property type="nucleotide sequence ID" value="NZ_JAPTGG010000001.1"/>
</dbReference>
<reference evidence="2 3" key="1">
    <citation type="submission" date="2022-12" db="EMBL/GenBank/DDBJ databases">
        <title>Dasania phycosphaerae sp. nov., isolated from particulate material of the south coast of Korea.</title>
        <authorList>
            <person name="Jiang Y."/>
        </authorList>
    </citation>
    <scope>NUCLEOTIDE SEQUENCE [LARGE SCALE GENOMIC DNA]</scope>
    <source>
        <strain evidence="2 3">GY-19</strain>
    </source>
</reference>
<evidence type="ECO:0000313" key="3">
    <source>
        <dbReference type="Proteomes" id="UP001069090"/>
    </source>
</evidence>
<evidence type="ECO:0000313" key="2">
    <source>
        <dbReference type="EMBL" id="MCZ0863803.1"/>
    </source>
</evidence>
<dbReference type="InterPro" id="IPR029044">
    <property type="entry name" value="Nucleotide-diphossugar_trans"/>
</dbReference>
<name>A0A9J6RH76_9GAMM</name>
<dbReference type="EMBL" id="JAPTGG010000001">
    <property type="protein sequence ID" value="MCZ0863803.1"/>
    <property type="molecule type" value="Genomic_DNA"/>
</dbReference>
<dbReference type="InterPro" id="IPR050256">
    <property type="entry name" value="Glycosyltransferase_2"/>
</dbReference>
<dbReference type="SUPFAM" id="SSF53448">
    <property type="entry name" value="Nucleotide-diphospho-sugar transferases"/>
    <property type="match status" value="1"/>
</dbReference>
<dbReference type="AlphaFoldDB" id="A0A9J6RH76"/>
<proteinExistence type="predicted"/>
<gene>
    <name evidence="2" type="ORF">O0V09_01240</name>
</gene>
<dbReference type="PANTHER" id="PTHR48090:SF7">
    <property type="entry name" value="RFBJ PROTEIN"/>
    <property type="match status" value="1"/>
</dbReference>
<evidence type="ECO:0000259" key="1">
    <source>
        <dbReference type="Pfam" id="PF00535"/>
    </source>
</evidence>
<comment type="caution">
    <text evidence="2">The sequence shown here is derived from an EMBL/GenBank/DDBJ whole genome shotgun (WGS) entry which is preliminary data.</text>
</comment>
<feature type="domain" description="Glycosyltransferase 2-like" evidence="1">
    <location>
        <begin position="8"/>
        <end position="118"/>
    </location>
</feature>
<accession>A0A9J6RH76</accession>
<protein>
    <submittedName>
        <fullName evidence="2">Glycosyltransferase family 2 protein</fullName>
    </submittedName>
</protein>
<dbReference type="Proteomes" id="UP001069090">
    <property type="component" value="Unassembled WGS sequence"/>
</dbReference>
<sequence length="213" mass="23965">MDRHKVAIVIPAVNEERCIKSTVRSVSEYGVPIVVDDGSCDNTVSYAVSEGALIIRHDVNRGYDEALNSGFSYAAINGFDVVVTFDADGQHPEGKIPVFLEALNRGADVVVGRRHIFARFSEYIFSYYTRWRYGIFDPLCGMKAYKIDVYNEQGFFDSCSSIGTELAIFACQSGKKVINLPIIVGEREDDSRFGRAWRVNIKIIKVMFGFMMR</sequence>
<dbReference type="Gene3D" id="3.90.550.10">
    <property type="entry name" value="Spore Coat Polysaccharide Biosynthesis Protein SpsA, Chain A"/>
    <property type="match status" value="1"/>
</dbReference>
<dbReference type="PANTHER" id="PTHR48090">
    <property type="entry name" value="UNDECAPRENYL-PHOSPHATE 4-DEOXY-4-FORMAMIDO-L-ARABINOSE TRANSFERASE-RELATED"/>
    <property type="match status" value="1"/>
</dbReference>